<sequence length="111" mass="12878">MIYKIFKTNNFRIQLDPPKTHPDRCVLCDQHDESIDHILVASPKSRQLWWLALSAVGQQRCLQMNESYFYLWLCDSRKKVDKRTWPEVAKAMVAEATLRHLAGTLVPVLGP</sequence>
<accession>A0A0E0A6E4</accession>
<dbReference type="Pfam" id="PF13966">
    <property type="entry name" value="zf-RVT"/>
    <property type="match status" value="1"/>
</dbReference>
<evidence type="ECO:0000313" key="3">
    <source>
        <dbReference type="Proteomes" id="UP000026961"/>
    </source>
</evidence>
<proteinExistence type="predicted"/>
<keyword evidence="3" id="KW-1185">Reference proteome</keyword>
<evidence type="ECO:0000313" key="2">
    <source>
        <dbReference type="EnsemblPlants" id="OGLUM06G06860.1"/>
    </source>
</evidence>
<reference evidence="2" key="1">
    <citation type="submission" date="2015-04" db="UniProtKB">
        <authorList>
            <consortium name="EnsemblPlants"/>
        </authorList>
    </citation>
    <scope>IDENTIFICATION</scope>
</reference>
<evidence type="ECO:0000259" key="1">
    <source>
        <dbReference type="Pfam" id="PF13966"/>
    </source>
</evidence>
<dbReference type="InterPro" id="IPR026960">
    <property type="entry name" value="RVT-Znf"/>
</dbReference>
<dbReference type="HOGENOM" id="CLU_2162351_0_0_1"/>
<name>A0A0E0A6E4_9ORYZ</name>
<dbReference type="EnsemblPlants" id="OGLUM06G06860.1">
    <property type="protein sequence ID" value="OGLUM06G06860.1"/>
    <property type="gene ID" value="OGLUM06G06860"/>
</dbReference>
<dbReference type="AlphaFoldDB" id="A0A0E0A6E4"/>
<feature type="domain" description="Reverse transcriptase zinc-binding" evidence="1">
    <location>
        <begin position="22"/>
        <end position="49"/>
    </location>
</feature>
<dbReference type="Gramene" id="OGLUM06G06860.1">
    <property type="protein sequence ID" value="OGLUM06G06860.1"/>
    <property type="gene ID" value="OGLUM06G06860"/>
</dbReference>
<dbReference type="Proteomes" id="UP000026961">
    <property type="component" value="Chromosome 6"/>
</dbReference>
<organism evidence="2">
    <name type="scientific">Oryza glumipatula</name>
    <dbReference type="NCBI Taxonomy" id="40148"/>
    <lineage>
        <taxon>Eukaryota</taxon>
        <taxon>Viridiplantae</taxon>
        <taxon>Streptophyta</taxon>
        <taxon>Embryophyta</taxon>
        <taxon>Tracheophyta</taxon>
        <taxon>Spermatophyta</taxon>
        <taxon>Magnoliopsida</taxon>
        <taxon>Liliopsida</taxon>
        <taxon>Poales</taxon>
        <taxon>Poaceae</taxon>
        <taxon>BOP clade</taxon>
        <taxon>Oryzoideae</taxon>
        <taxon>Oryzeae</taxon>
        <taxon>Oryzinae</taxon>
        <taxon>Oryza</taxon>
    </lineage>
</organism>
<protein>
    <recommendedName>
        <fullName evidence="1">Reverse transcriptase zinc-binding domain-containing protein</fullName>
    </recommendedName>
</protein>
<reference evidence="2" key="2">
    <citation type="submission" date="2018-05" db="EMBL/GenBank/DDBJ databases">
        <title>OgluRS3 (Oryza glumaepatula Reference Sequence Version 3).</title>
        <authorList>
            <person name="Zhang J."/>
            <person name="Kudrna D."/>
            <person name="Lee S."/>
            <person name="Talag J."/>
            <person name="Welchert J."/>
            <person name="Wing R.A."/>
        </authorList>
    </citation>
    <scope>NUCLEOTIDE SEQUENCE [LARGE SCALE GENOMIC DNA]</scope>
</reference>